<keyword evidence="14" id="KW-0325">Glycoprotein</keyword>
<organism evidence="22 23">
    <name type="scientific">Ficus carica</name>
    <name type="common">Common fig</name>
    <dbReference type="NCBI Taxonomy" id="3494"/>
    <lineage>
        <taxon>Eukaryota</taxon>
        <taxon>Viridiplantae</taxon>
        <taxon>Streptophyta</taxon>
        <taxon>Embryophyta</taxon>
        <taxon>Tracheophyta</taxon>
        <taxon>Spermatophyta</taxon>
        <taxon>Magnoliopsida</taxon>
        <taxon>eudicotyledons</taxon>
        <taxon>Gunneridae</taxon>
        <taxon>Pentapetalae</taxon>
        <taxon>rosids</taxon>
        <taxon>fabids</taxon>
        <taxon>Rosales</taxon>
        <taxon>Moraceae</taxon>
        <taxon>Ficeae</taxon>
        <taxon>Ficus</taxon>
    </lineage>
</organism>
<dbReference type="AlphaFoldDB" id="A0AA87ZYH7"/>
<comment type="catalytic activity">
    <reaction evidence="16">
        <text>L-threonyl-[protein] + ATP = O-phospho-L-threonyl-[protein] + ADP + H(+)</text>
        <dbReference type="Rhea" id="RHEA:46608"/>
        <dbReference type="Rhea" id="RHEA-COMP:11060"/>
        <dbReference type="Rhea" id="RHEA-COMP:11605"/>
        <dbReference type="ChEBI" id="CHEBI:15378"/>
        <dbReference type="ChEBI" id="CHEBI:30013"/>
        <dbReference type="ChEBI" id="CHEBI:30616"/>
        <dbReference type="ChEBI" id="CHEBI:61977"/>
        <dbReference type="ChEBI" id="CHEBI:456216"/>
    </reaction>
</comment>
<evidence type="ECO:0000256" key="12">
    <source>
        <dbReference type="ARBA" id="ARBA00023136"/>
    </source>
</evidence>
<dbReference type="CDD" id="cd23509">
    <property type="entry name" value="Gnk2-like"/>
    <property type="match status" value="2"/>
</dbReference>
<keyword evidence="11 18" id="KW-1133">Transmembrane helix</keyword>
<evidence type="ECO:0000256" key="8">
    <source>
        <dbReference type="ARBA" id="ARBA00022741"/>
    </source>
</evidence>
<comment type="caution">
    <text evidence="22">The sequence shown here is derived from an EMBL/GenBank/DDBJ whole genome shotgun (WGS) entry which is preliminary data.</text>
</comment>
<keyword evidence="9" id="KW-0418">Kinase</keyword>
<evidence type="ECO:0000259" key="21">
    <source>
        <dbReference type="PROSITE" id="PS51473"/>
    </source>
</evidence>
<dbReference type="GO" id="GO:0005886">
    <property type="term" value="C:plasma membrane"/>
    <property type="evidence" value="ECO:0007669"/>
    <property type="project" value="TreeGrafter"/>
</dbReference>
<dbReference type="PROSITE" id="PS00108">
    <property type="entry name" value="PROTEIN_KINASE_ST"/>
    <property type="match status" value="1"/>
</dbReference>
<feature type="chain" id="PRO_5041701047" description="Cysteine-rich receptor-like protein kinase 10" evidence="19">
    <location>
        <begin position="29"/>
        <end position="686"/>
    </location>
</feature>
<dbReference type="InterPro" id="IPR000719">
    <property type="entry name" value="Prot_kinase_dom"/>
</dbReference>
<dbReference type="Pfam" id="PF01657">
    <property type="entry name" value="Stress-antifung"/>
    <property type="match status" value="2"/>
</dbReference>
<comment type="subcellular location">
    <subcellularLocation>
        <location evidence="1">Membrane</location>
        <topology evidence="1">Single-pass membrane protein</topology>
    </subcellularLocation>
</comment>
<evidence type="ECO:0000256" key="6">
    <source>
        <dbReference type="ARBA" id="ARBA00022729"/>
    </source>
</evidence>
<dbReference type="FunFam" id="3.30.430.20:FF:000003">
    <property type="entry name" value="Cysteine-rich RLK (RECEPTOR-like protein kinase) 10"/>
    <property type="match status" value="1"/>
</dbReference>
<evidence type="ECO:0008006" key="24">
    <source>
        <dbReference type="Google" id="ProtNLM"/>
    </source>
</evidence>
<keyword evidence="7" id="KW-0677">Repeat</keyword>
<evidence type="ECO:0000256" key="13">
    <source>
        <dbReference type="ARBA" id="ARBA00023170"/>
    </source>
</evidence>
<keyword evidence="2" id="KW-0723">Serine/threonine-protein kinase</keyword>
<gene>
    <name evidence="22" type="ORF">TIFTF001_015338</name>
</gene>
<evidence type="ECO:0000256" key="3">
    <source>
        <dbReference type="ARBA" id="ARBA00022553"/>
    </source>
</evidence>
<dbReference type="PANTHER" id="PTHR27002:SF1073">
    <property type="entry name" value="CYSTEINE-RICH RECEPTOR-LIKE PROTEIN KINASE 29"/>
    <property type="match status" value="1"/>
</dbReference>
<dbReference type="Gene3D" id="1.10.510.10">
    <property type="entry name" value="Transferase(Phosphotransferase) domain 1"/>
    <property type="match status" value="1"/>
</dbReference>
<keyword evidence="5 18" id="KW-0812">Transmembrane</keyword>
<dbReference type="InterPro" id="IPR011009">
    <property type="entry name" value="Kinase-like_dom_sf"/>
</dbReference>
<evidence type="ECO:0000256" key="11">
    <source>
        <dbReference type="ARBA" id="ARBA00022989"/>
    </source>
</evidence>
<dbReference type="PROSITE" id="PS50011">
    <property type="entry name" value="PROTEIN_KINASE_DOM"/>
    <property type="match status" value="1"/>
</dbReference>
<dbReference type="CDD" id="cd14066">
    <property type="entry name" value="STKc_IRAK"/>
    <property type="match status" value="1"/>
</dbReference>
<evidence type="ECO:0000256" key="2">
    <source>
        <dbReference type="ARBA" id="ARBA00022527"/>
    </source>
</evidence>
<evidence type="ECO:0000313" key="22">
    <source>
        <dbReference type="EMBL" id="GMN46169.1"/>
    </source>
</evidence>
<dbReference type="GO" id="GO:0005524">
    <property type="term" value="F:ATP binding"/>
    <property type="evidence" value="ECO:0007669"/>
    <property type="project" value="UniProtKB-KW"/>
</dbReference>
<dbReference type="EMBL" id="BTGU01000022">
    <property type="protein sequence ID" value="GMN46169.1"/>
    <property type="molecule type" value="Genomic_DNA"/>
</dbReference>
<dbReference type="Pfam" id="PF07714">
    <property type="entry name" value="PK_Tyr_Ser-Thr"/>
    <property type="match status" value="1"/>
</dbReference>
<proteinExistence type="predicted"/>
<feature type="domain" description="Protein kinase" evidence="20">
    <location>
        <begin position="359"/>
        <end position="644"/>
    </location>
</feature>
<dbReference type="GO" id="GO:0006979">
    <property type="term" value="P:response to oxidative stress"/>
    <property type="evidence" value="ECO:0007669"/>
    <property type="project" value="UniProtKB-ARBA"/>
</dbReference>
<accession>A0AA87ZYH7</accession>
<keyword evidence="4" id="KW-0808">Transferase</keyword>
<keyword evidence="12 18" id="KW-0472">Membrane</keyword>
<evidence type="ECO:0000256" key="7">
    <source>
        <dbReference type="ARBA" id="ARBA00022737"/>
    </source>
</evidence>
<evidence type="ECO:0000256" key="5">
    <source>
        <dbReference type="ARBA" id="ARBA00022692"/>
    </source>
</evidence>
<reference evidence="22" key="1">
    <citation type="submission" date="2023-07" db="EMBL/GenBank/DDBJ databases">
        <title>draft genome sequence of fig (Ficus carica).</title>
        <authorList>
            <person name="Takahashi T."/>
            <person name="Nishimura K."/>
        </authorList>
    </citation>
    <scope>NUCLEOTIDE SEQUENCE</scope>
</reference>
<dbReference type="GO" id="GO:0004674">
    <property type="term" value="F:protein serine/threonine kinase activity"/>
    <property type="evidence" value="ECO:0007669"/>
    <property type="project" value="UniProtKB-KW"/>
</dbReference>
<dbReference type="Proteomes" id="UP001187192">
    <property type="component" value="Unassembled WGS sequence"/>
</dbReference>
<feature type="transmembrane region" description="Helical" evidence="18">
    <location>
        <begin position="295"/>
        <end position="318"/>
    </location>
</feature>
<dbReference type="InterPro" id="IPR002902">
    <property type="entry name" value="GNK2"/>
</dbReference>
<dbReference type="SMART" id="SM00220">
    <property type="entry name" value="S_TKc"/>
    <property type="match status" value="1"/>
</dbReference>
<evidence type="ECO:0000256" key="4">
    <source>
        <dbReference type="ARBA" id="ARBA00022679"/>
    </source>
</evidence>
<name>A0AA87ZYH7_FICCA</name>
<evidence type="ECO:0000256" key="18">
    <source>
        <dbReference type="SAM" id="Phobius"/>
    </source>
</evidence>
<sequence>MARILSPSGTLFFVLFHIFILLINQAIAQLPAFQSSFCLNDKGNYTANSIYQSNLNHLLSILLPQEGNGYGFYNHSYGNSSNRVYAIGLCRGDVKPDVCSSCLNNATQRLVQVCPNQKEAVGWYNFCMLRYSNRSMLGIVETDQTVYMWNDHNVSSNVEEFTKDLRSLLDGLKNQAAASGSLNKFATGNTMAPDFQTLHALVQCTPDLSQQGCNNCLDITYGILPKLGYVRKGGKAFSTNCYFRYEIYLFYGATADAPLALSSPSLAPTLSPPSPPSPKSTTTTGGKESNTSRTIVNIAVVSSSVVGLVLFICICAFFKKTRAKRRDQTRPLYEPVEEIESAESLQYSFDTIKVATDNFSEANKLGQGGFGPVYRGRLSNGQDIAVKRLSRNSGQGNQEFKNEVSLVAKLQHRNLVRLLGFCLEGNERLLVYEFVPNASLDHFIFDPSKRANLDWKRRYKIIGGIARGLLYLHEDSRLRIIHRDLKASNILLNEELRPMISDFGMARLVAVDQTEGNTSRIVGTYGYMAPEYAMHGQFSVKSDVFSFGVLLLEILSGQKNICFRRGERVEDLLSYAWRNWRAGTASNIIDPLVRAGSRSEAMRYIHIGLLCVQENVAHRPTMITVVLMLNSNSLSLPVPSQPAFFVHSNTGSHMPIASDFGSMLTKSDHSMSYSVNEISITELQPR</sequence>
<protein>
    <recommendedName>
        <fullName evidence="24">Cysteine-rich receptor-like protein kinase 10</fullName>
    </recommendedName>
</protein>
<keyword evidence="8" id="KW-0547">Nucleotide-binding</keyword>
<evidence type="ECO:0000256" key="9">
    <source>
        <dbReference type="ARBA" id="ARBA00022777"/>
    </source>
</evidence>
<feature type="signal peptide" evidence="19">
    <location>
        <begin position="1"/>
        <end position="28"/>
    </location>
</feature>
<evidence type="ECO:0000256" key="10">
    <source>
        <dbReference type="ARBA" id="ARBA00022840"/>
    </source>
</evidence>
<evidence type="ECO:0000313" key="23">
    <source>
        <dbReference type="Proteomes" id="UP001187192"/>
    </source>
</evidence>
<evidence type="ECO:0000256" key="1">
    <source>
        <dbReference type="ARBA" id="ARBA00004167"/>
    </source>
</evidence>
<dbReference type="FunFam" id="1.10.510.10:FF:000129">
    <property type="entry name" value="cysteine-rich receptor-like protein kinase 10"/>
    <property type="match status" value="1"/>
</dbReference>
<dbReference type="PANTHER" id="PTHR27002">
    <property type="entry name" value="RECEPTOR-LIKE SERINE/THREONINE-PROTEIN KINASE SD1-8"/>
    <property type="match status" value="1"/>
</dbReference>
<dbReference type="InterPro" id="IPR038408">
    <property type="entry name" value="GNK2_sf"/>
</dbReference>
<dbReference type="InterPro" id="IPR001245">
    <property type="entry name" value="Ser-Thr/Tyr_kinase_cat_dom"/>
</dbReference>
<evidence type="ECO:0000256" key="15">
    <source>
        <dbReference type="ARBA" id="ARBA00047558"/>
    </source>
</evidence>
<feature type="domain" description="Gnk2-homologous" evidence="21">
    <location>
        <begin position="33"/>
        <end position="136"/>
    </location>
</feature>
<feature type="domain" description="Gnk2-homologous" evidence="21">
    <location>
        <begin position="142"/>
        <end position="250"/>
    </location>
</feature>
<evidence type="ECO:0000259" key="20">
    <source>
        <dbReference type="PROSITE" id="PS50011"/>
    </source>
</evidence>
<dbReference type="Gene3D" id="3.30.430.20">
    <property type="entry name" value="Gnk2 domain, C-X8-C-X2-C motif"/>
    <property type="match status" value="2"/>
</dbReference>
<dbReference type="InterPro" id="IPR008271">
    <property type="entry name" value="Ser/Thr_kinase_AS"/>
</dbReference>
<evidence type="ECO:0000256" key="14">
    <source>
        <dbReference type="ARBA" id="ARBA00023180"/>
    </source>
</evidence>
<feature type="region of interest" description="Disordered" evidence="17">
    <location>
        <begin position="266"/>
        <end position="289"/>
    </location>
</feature>
<comment type="catalytic activity">
    <reaction evidence="15">
        <text>L-seryl-[protein] + ATP = O-phospho-L-seryl-[protein] + ADP + H(+)</text>
        <dbReference type="Rhea" id="RHEA:17989"/>
        <dbReference type="Rhea" id="RHEA-COMP:9863"/>
        <dbReference type="Rhea" id="RHEA-COMP:11604"/>
        <dbReference type="ChEBI" id="CHEBI:15378"/>
        <dbReference type="ChEBI" id="CHEBI:29999"/>
        <dbReference type="ChEBI" id="CHEBI:30616"/>
        <dbReference type="ChEBI" id="CHEBI:83421"/>
        <dbReference type="ChEBI" id="CHEBI:456216"/>
    </reaction>
</comment>
<dbReference type="FunFam" id="3.30.200.20:FF:000142">
    <property type="entry name" value="Cysteine-rich receptor-like protein kinase 10"/>
    <property type="match status" value="1"/>
</dbReference>
<keyword evidence="10" id="KW-0067">ATP-binding</keyword>
<dbReference type="FunFam" id="3.30.430.20:FF:000002">
    <property type="entry name" value="Cysteine-rich receptor-like protein kinase 10"/>
    <property type="match status" value="1"/>
</dbReference>
<keyword evidence="23" id="KW-1185">Reference proteome</keyword>
<evidence type="ECO:0000256" key="19">
    <source>
        <dbReference type="SAM" id="SignalP"/>
    </source>
</evidence>
<evidence type="ECO:0000256" key="16">
    <source>
        <dbReference type="ARBA" id="ARBA00047951"/>
    </source>
</evidence>
<dbReference type="Gene3D" id="3.30.200.20">
    <property type="entry name" value="Phosphorylase Kinase, domain 1"/>
    <property type="match status" value="1"/>
</dbReference>
<keyword evidence="6 19" id="KW-0732">Signal</keyword>
<keyword evidence="13" id="KW-0675">Receptor</keyword>
<keyword evidence="3" id="KW-0597">Phosphoprotein</keyword>
<evidence type="ECO:0000256" key="17">
    <source>
        <dbReference type="SAM" id="MobiDB-lite"/>
    </source>
</evidence>
<dbReference type="SUPFAM" id="SSF56112">
    <property type="entry name" value="Protein kinase-like (PK-like)"/>
    <property type="match status" value="1"/>
</dbReference>
<dbReference type="PROSITE" id="PS51473">
    <property type="entry name" value="GNK2"/>
    <property type="match status" value="2"/>
</dbReference>